<dbReference type="InterPro" id="IPR051315">
    <property type="entry name" value="Bact_Chemotaxis_CheA"/>
</dbReference>
<sequence length="731" mass="77932">MASVNDEILQIFFQECQEQLPVLESGLSSLDSGDYDPETVNAVFRAVHSIKGGAASFGLERLVRFAHTFESALDCLRSKTVEPTSEIVRTFIQSMDVLSDLVSEADGSGEHVPDDRIANHEKSLLSVIEMGGGSGPSEIGASPAPADFTPMAFEGFDLEDDLELTPDSSGLVIVGFRPLDDLYRRADDPRNILSALKALNAEDEVFLVECDKSALPPLADLDVEKSYLSWSVTLPGSVTDEAITEVFDWTGDACEMTISRIGGDGPEGGGAPPAGEESAATEEAPTVQNEPAKPAPPPPAPASVTPIPVREAQKARAPRRPQDATIRVDLPRIDGLMDLVGEMVIAMSSMEAACSMPHGQAREDEVKQCLGGIKSLTRDIQDSVMGLRAQPVKSVFQRMQRVVREASQIAKKSIILELEGENTEVDRTIVEQLTDPLTHMLRNAVDHGVESTEKRLANGKPKEGKIILSAGHRSGRIVISIKDDGGGINKQRVLQIAKEKGIVSLDAALSDDEINELIFAPGFSTAATISDLSGRGVGMDVVKQAIQALGGRVSIKSEEGVGTTFDLSLPLTLAVMDGMFVECRGNRMVVPLASTVETMKIYPETRINRLPNGGMAVALRGDFLPLVVLGDELGLHDPAGLAGYDLLGKDILVVENESGAKAAIVVDSIHQQAQVVIKSLDKNYKDVAGVSAATILGDGSVALIIDVPSIVSTVTRRLDTRSNPASKKRAA</sequence>
<dbReference type="InterPro" id="IPR036890">
    <property type="entry name" value="HATPase_C_sf"/>
</dbReference>
<dbReference type="Gene3D" id="1.10.287.560">
    <property type="entry name" value="Histidine kinase CheA-like, homodimeric domain"/>
    <property type="match status" value="1"/>
</dbReference>
<feature type="region of interest" description="Disordered" evidence="13">
    <location>
        <begin position="257"/>
        <end position="305"/>
    </location>
</feature>
<evidence type="ECO:0000256" key="3">
    <source>
        <dbReference type="ARBA" id="ARBA00021495"/>
    </source>
</evidence>
<evidence type="ECO:0000256" key="1">
    <source>
        <dbReference type="ARBA" id="ARBA00000085"/>
    </source>
</evidence>
<dbReference type="InterPro" id="IPR008207">
    <property type="entry name" value="Sig_transdc_His_kin_Hpt_dom"/>
</dbReference>
<dbReference type="RefSeq" id="WP_061506222.1">
    <property type="nucleotide sequence ID" value="NZ_BAPF01000054.1"/>
</dbReference>
<dbReference type="PANTHER" id="PTHR43395">
    <property type="entry name" value="SENSOR HISTIDINE KINASE CHEA"/>
    <property type="match status" value="1"/>
</dbReference>
<keyword evidence="5 12" id="KW-0597">Phosphoprotein</keyword>
<evidence type="ECO:0000256" key="5">
    <source>
        <dbReference type="ARBA" id="ARBA00022553"/>
    </source>
</evidence>
<keyword evidence="7" id="KW-0547">Nucleotide-binding</keyword>
<dbReference type="Gene3D" id="2.30.30.40">
    <property type="entry name" value="SH3 Domains"/>
    <property type="match status" value="1"/>
</dbReference>
<keyword evidence="18" id="KW-1185">Reference proteome</keyword>
<evidence type="ECO:0000256" key="12">
    <source>
        <dbReference type="PROSITE-ProRule" id="PRU00110"/>
    </source>
</evidence>
<dbReference type="InterPro" id="IPR036641">
    <property type="entry name" value="HPT_dom_sf"/>
</dbReference>
<dbReference type="Proteomes" id="UP001065047">
    <property type="component" value="Unassembled WGS sequence"/>
</dbReference>
<dbReference type="SMART" id="SM00260">
    <property type="entry name" value="CheW"/>
    <property type="match status" value="1"/>
</dbReference>
<dbReference type="SUPFAM" id="SSF50341">
    <property type="entry name" value="CheW-like"/>
    <property type="match status" value="1"/>
</dbReference>
<evidence type="ECO:0000256" key="6">
    <source>
        <dbReference type="ARBA" id="ARBA00022679"/>
    </source>
</evidence>
<dbReference type="InterPro" id="IPR037006">
    <property type="entry name" value="CheA-like_homodim_sf"/>
</dbReference>
<keyword evidence="10" id="KW-0902">Two-component regulatory system</keyword>
<dbReference type="InterPro" id="IPR002545">
    <property type="entry name" value="CheW-lke_dom"/>
</dbReference>
<evidence type="ECO:0000313" key="18">
    <source>
        <dbReference type="Proteomes" id="UP001065047"/>
    </source>
</evidence>
<dbReference type="PROSITE" id="PS50851">
    <property type="entry name" value="CHEW"/>
    <property type="match status" value="1"/>
</dbReference>
<feature type="modified residue" description="Phosphohistidine" evidence="12">
    <location>
        <position position="48"/>
    </location>
</feature>
<dbReference type="SMART" id="SM00073">
    <property type="entry name" value="HPT"/>
    <property type="match status" value="1"/>
</dbReference>
<dbReference type="GeneID" id="29557762"/>
<keyword evidence="8" id="KW-0418">Kinase</keyword>
<dbReference type="PRINTS" id="PR00344">
    <property type="entry name" value="BCTRLSENSOR"/>
</dbReference>
<evidence type="ECO:0000256" key="10">
    <source>
        <dbReference type="ARBA" id="ARBA00023012"/>
    </source>
</evidence>
<evidence type="ECO:0000256" key="2">
    <source>
        <dbReference type="ARBA" id="ARBA00012438"/>
    </source>
</evidence>
<organism evidence="17 18">
    <name type="scientific">Acetobacter malorum DSM 14337</name>
    <dbReference type="NCBI Taxonomy" id="1307910"/>
    <lineage>
        <taxon>Bacteria</taxon>
        <taxon>Pseudomonadati</taxon>
        <taxon>Pseudomonadota</taxon>
        <taxon>Alphaproteobacteria</taxon>
        <taxon>Acetobacterales</taxon>
        <taxon>Acetobacteraceae</taxon>
        <taxon>Acetobacter</taxon>
    </lineage>
</organism>
<feature type="domain" description="Histidine kinase" evidence="14">
    <location>
        <begin position="373"/>
        <end position="573"/>
    </location>
</feature>
<dbReference type="Pfam" id="PF02895">
    <property type="entry name" value="H-kinase_dim"/>
    <property type="match status" value="1"/>
</dbReference>
<evidence type="ECO:0000256" key="13">
    <source>
        <dbReference type="SAM" id="MobiDB-lite"/>
    </source>
</evidence>
<dbReference type="InterPro" id="IPR003594">
    <property type="entry name" value="HATPase_dom"/>
</dbReference>
<reference evidence="17" key="1">
    <citation type="submission" date="2013-04" db="EMBL/GenBank/DDBJ databases">
        <title>The genome sequencing project of 58 acetic acid bacteria.</title>
        <authorList>
            <person name="Okamoto-Kainuma A."/>
            <person name="Ishikawa M."/>
            <person name="Umino S."/>
            <person name="Koizumi Y."/>
            <person name="Shiwa Y."/>
            <person name="Yoshikawa H."/>
            <person name="Matsutani M."/>
            <person name="Matsushita K."/>
        </authorList>
    </citation>
    <scope>NUCLEOTIDE SEQUENCE</scope>
    <source>
        <strain evidence="17">DSM 14337</strain>
    </source>
</reference>
<dbReference type="Gene3D" id="3.30.565.10">
    <property type="entry name" value="Histidine kinase-like ATPase, C-terminal domain"/>
    <property type="match status" value="1"/>
</dbReference>
<dbReference type="EC" id="2.7.13.3" evidence="2"/>
<dbReference type="EMBL" id="BAPF01000054">
    <property type="protein sequence ID" value="GBQ85246.1"/>
    <property type="molecule type" value="Genomic_DNA"/>
</dbReference>
<dbReference type="CDD" id="cd16916">
    <property type="entry name" value="HATPase_CheA-like"/>
    <property type="match status" value="1"/>
</dbReference>
<evidence type="ECO:0000313" key="17">
    <source>
        <dbReference type="EMBL" id="GBQ85246.1"/>
    </source>
</evidence>
<comment type="catalytic activity">
    <reaction evidence="1">
        <text>ATP + protein L-histidine = ADP + protein N-phospho-L-histidine.</text>
        <dbReference type="EC" id="2.7.13.3"/>
    </reaction>
</comment>
<feature type="domain" description="CheW-like" evidence="15">
    <location>
        <begin position="575"/>
        <end position="716"/>
    </location>
</feature>
<evidence type="ECO:0000256" key="9">
    <source>
        <dbReference type="ARBA" id="ARBA00022840"/>
    </source>
</evidence>
<keyword evidence="6" id="KW-0808">Transferase</keyword>
<dbReference type="SMART" id="SM00387">
    <property type="entry name" value="HATPase_c"/>
    <property type="match status" value="1"/>
</dbReference>
<dbReference type="Gene3D" id="1.20.120.160">
    <property type="entry name" value="HPT domain"/>
    <property type="match status" value="1"/>
</dbReference>
<proteinExistence type="predicted"/>
<dbReference type="InterPro" id="IPR036061">
    <property type="entry name" value="CheW-like_dom_sf"/>
</dbReference>
<feature type="compositionally biased region" description="Low complexity" evidence="13">
    <location>
        <begin position="273"/>
        <end position="285"/>
    </location>
</feature>
<evidence type="ECO:0000256" key="4">
    <source>
        <dbReference type="ARBA" id="ARBA00022500"/>
    </source>
</evidence>
<dbReference type="Pfam" id="PF01627">
    <property type="entry name" value="Hpt"/>
    <property type="match status" value="1"/>
</dbReference>
<accession>A0ABQ0PZ68</accession>
<protein>
    <recommendedName>
        <fullName evidence="3">Chemotaxis protein CheA</fullName>
        <ecNumber evidence="2">2.7.13.3</ecNumber>
    </recommendedName>
</protein>
<evidence type="ECO:0000259" key="14">
    <source>
        <dbReference type="PROSITE" id="PS50109"/>
    </source>
</evidence>
<dbReference type="InterPro" id="IPR036097">
    <property type="entry name" value="HisK_dim/P_sf"/>
</dbReference>
<dbReference type="SUPFAM" id="SSF47226">
    <property type="entry name" value="Histidine-containing phosphotransfer domain, HPT domain"/>
    <property type="match status" value="1"/>
</dbReference>
<dbReference type="SUPFAM" id="SSF55874">
    <property type="entry name" value="ATPase domain of HSP90 chaperone/DNA topoisomerase II/histidine kinase"/>
    <property type="match status" value="1"/>
</dbReference>
<comment type="caution">
    <text evidence="17">The sequence shown here is derived from an EMBL/GenBank/DDBJ whole genome shotgun (WGS) entry which is preliminary data.</text>
</comment>
<evidence type="ECO:0000259" key="16">
    <source>
        <dbReference type="PROSITE" id="PS50894"/>
    </source>
</evidence>
<dbReference type="InterPro" id="IPR004358">
    <property type="entry name" value="Sig_transdc_His_kin-like_C"/>
</dbReference>
<dbReference type="Pfam" id="PF02518">
    <property type="entry name" value="HATPase_c"/>
    <property type="match status" value="1"/>
</dbReference>
<dbReference type="InterPro" id="IPR005467">
    <property type="entry name" value="His_kinase_dom"/>
</dbReference>
<dbReference type="SMART" id="SM01231">
    <property type="entry name" value="H-kinase_dim"/>
    <property type="match status" value="1"/>
</dbReference>
<feature type="compositionally biased region" description="Gly residues" evidence="13">
    <location>
        <begin position="262"/>
        <end position="272"/>
    </location>
</feature>
<dbReference type="CDD" id="cd00731">
    <property type="entry name" value="CheA_reg"/>
    <property type="match status" value="1"/>
</dbReference>
<dbReference type="PANTHER" id="PTHR43395:SF10">
    <property type="entry name" value="CHEMOTAXIS PROTEIN CHEA"/>
    <property type="match status" value="1"/>
</dbReference>
<dbReference type="PROSITE" id="PS50109">
    <property type="entry name" value="HIS_KIN"/>
    <property type="match status" value="1"/>
</dbReference>
<dbReference type="Pfam" id="PF01584">
    <property type="entry name" value="CheW"/>
    <property type="match status" value="1"/>
</dbReference>
<dbReference type="InterPro" id="IPR004105">
    <property type="entry name" value="CheA-like_dim"/>
</dbReference>
<feature type="domain" description="HPt" evidence="16">
    <location>
        <begin position="1"/>
        <end position="105"/>
    </location>
</feature>
<evidence type="ECO:0000256" key="11">
    <source>
        <dbReference type="ARBA" id="ARBA00035100"/>
    </source>
</evidence>
<gene>
    <name evidence="17" type="ORF">AA14337_3021</name>
</gene>
<evidence type="ECO:0000256" key="8">
    <source>
        <dbReference type="ARBA" id="ARBA00022777"/>
    </source>
</evidence>
<dbReference type="PROSITE" id="PS50894">
    <property type="entry name" value="HPT"/>
    <property type="match status" value="1"/>
</dbReference>
<keyword evidence="4" id="KW-0145">Chemotaxis</keyword>
<evidence type="ECO:0000256" key="7">
    <source>
        <dbReference type="ARBA" id="ARBA00022741"/>
    </source>
</evidence>
<keyword evidence="9" id="KW-0067">ATP-binding</keyword>
<name>A0ABQ0PZ68_9PROT</name>
<comment type="function">
    <text evidence="11">Involved in the transmission of sensory signals from the chemoreceptors to the flagellar motors. CheA is autophosphorylated; it can transfer its phosphate group to either CheB or CheY.</text>
</comment>
<dbReference type="SUPFAM" id="SSF47384">
    <property type="entry name" value="Homodimeric domain of signal transducing histidine kinase"/>
    <property type="match status" value="1"/>
</dbReference>
<dbReference type="CDD" id="cd00088">
    <property type="entry name" value="HPT"/>
    <property type="match status" value="1"/>
</dbReference>
<evidence type="ECO:0000259" key="15">
    <source>
        <dbReference type="PROSITE" id="PS50851"/>
    </source>
</evidence>